<keyword evidence="8 12" id="KW-0812">Transmembrane</keyword>
<dbReference type="STRING" id="1245748.A0A421D3Y1"/>
<comment type="function">
    <text evidence="12">Mannosyltransferase involved in glycosylphosphatidylinositol-anchor biosynthesis.</text>
</comment>
<evidence type="ECO:0000256" key="10">
    <source>
        <dbReference type="ARBA" id="ARBA00022989"/>
    </source>
</evidence>
<comment type="subcellular location">
    <subcellularLocation>
        <location evidence="1 12">Endoplasmic reticulum membrane</location>
        <topology evidence="1 12">Multi-pass membrane protein</topology>
    </subcellularLocation>
</comment>
<keyword evidence="5 12" id="KW-0337">GPI-anchor biosynthesis</keyword>
<dbReference type="GO" id="GO:0031501">
    <property type="term" value="C:mannosyltransferase complex"/>
    <property type="evidence" value="ECO:0007669"/>
    <property type="project" value="TreeGrafter"/>
</dbReference>
<evidence type="ECO:0000256" key="11">
    <source>
        <dbReference type="ARBA" id="ARBA00023136"/>
    </source>
</evidence>
<evidence type="ECO:0000313" key="13">
    <source>
        <dbReference type="EMBL" id="RLL96790.1"/>
    </source>
</evidence>
<comment type="caution">
    <text evidence="13">The sequence shown here is derived from an EMBL/GenBank/DDBJ whole genome shotgun (WGS) entry which is preliminary data.</text>
</comment>
<dbReference type="GO" id="GO:0004376">
    <property type="term" value="F:GPI mannosyltransferase activity"/>
    <property type="evidence" value="ECO:0007669"/>
    <property type="project" value="InterPro"/>
</dbReference>
<evidence type="ECO:0000313" key="14">
    <source>
        <dbReference type="Proteomes" id="UP000215289"/>
    </source>
</evidence>
<feature type="transmembrane region" description="Helical" evidence="12">
    <location>
        <begin position="330"/>
        <end position="351"/>
    </location>
</feature>
<dbReference type="GO" id="GO:0000009">
    <property type="term" value="F:alpha-1,6-mannosyltransferase activity"/>
    <property type="evidence" value="ECO:0007669"/>
    <property type="project" value="InterPro"/>
</dbReference>
<keyword evidence="6 12" id="KW-0328">Glycosyltransferase</keyword>
<keyword evidence="11 12" id="KW-0472">Membrane</keyword>
<feature type="transmembrane region" description="Helical" evidence="12">
    <location>
        <begin position="125"/>
        <end position="145"/>
    </location>
</feature>
<dbReference type="AlphaFoldDB" id="A0A421D3Y1"/>
<feature type="transmembrane region" description="Helical" evidence="12">
    <location>
        <begin position="260"/>
        <end position="280"/>
    </location>
</feature>
<keyword evidence="14" id="KW-1185">Reference proteome</keyword>
<keyword evidence="7 12" id="KW-0808">Transferase</keyword>
<evidence type="ECO:0000256" key="9">
    <source>
        <dbReference type="ARBA" id="ARBA00022824"/>
    </source>
</evidence>
<feature type="transmembrane region" description="Helical" evidence="12">
    <location>
        <begin position="12"/>
        <end position="33"/>
    </location>
</feature>
<dbReference type="PANTHER" id="PTHR12468">
    <property type="entry name" value="GPI MANNOSYLTRANSFERASE 2"/>
    <property type="match status" value="1"/>
</dbReference>
<dbReference type="PANTHER" id="PTHR12468:SF2">
    <property type="entry name" value="GPI MANNOSYLTRANSFERASE 2"/>
    <property type="match status" value="1"/>
</dbReference>
<keyword evidence="10 12" id="KW-1133">Transmembrane helix</keyword>
<dbReference type="GO" id="GO:0005789">
    <property type="term" value="C:endoplasmic reticulum membrane"/>
    <property type="evidence" value="ECO:0007669"/>
    <property type="project" value="UniProtKB-SubCell"/>
</dbReference>
<dbReference type="Proteomes" id="UP000215289">
    <property type="component" value="Unassembled WGS sequence"/>
</dbReference>
<evidence type="ECO:0000256" key="1">
    <source>
        <dbReference type="ARBA" id="ARBA00004477"/>
    </source>
</evidence>
<protein>
    <recommendedName>
        <fullName evidence="4 12">GPI mannosyltransferase 2</fullName>
        <ecNumber evidence="12">2.4.1.-</ecNumber>
    </recommendedName>
</protein>
<evidence type="ECO:0000256" key="12">
    <source>
        <dbReference type="RuleBase" id="RU363112"/>
    </source>
</evidence>
<dbReference type="GO" id="GO:0006506">
    <property type="term" value="P:GPI anchor biosynthetic process"/>
    <property type="evidence" value="ECO:0007669"/>
    <property type="project" value="UniProtKB-UniPathway"/>
</dbReference>
<evidence type="ECO:0000256" key="4">
    <source>
        <dbReference type="ARBA" id="ARBA00013795"/>
    </source>
</evidence>
<name>A0A421D3Y1_9EURO</name>
<evidence type="ECO:0000256" key="7">
    <source>
        <dbReference type="ARBA" id="ARBA00022679"/>
    </source>
</evidence>
<dbReference type="EMBL" id="NIDN02000099">
    <property type="protein sequence ID" value="RLL96790.1"/>
    <property type="molecule type" value="Genomic_DNA"/>
</dbReference>
<evidence type="ECO:0000256" key="6">
    <source>
        <dbReference type="ARBA" id="ARBA00022676"/>
    </source>
</evidence>
<feature type="transmembrane region" description="Helical" evidence="12">
    <location>
        <begin position="428"/>
        <end position="451"/>
    </location>
</feature>
<dbReference type="OrthoDB" id="10252502at2759"/>
<reference evidence="13 14" key="1">
    <citation type="submission" date="2018-08" db="EMBL/GenBank/DDBJ databases">
        <title>Draft genome sequences of two Aspergillus turcosus clinical strains isolated from bronchoalveolar lavage fluid: one azole-susceptible and the other azole-resistant.</title>
        <authorList>
            <person name="Parent-Michaud M."/>
            <person name="Dufresne P.J."/>
            <person name="Fournier E."/>
            <person name="Martineau C."/>
            <person name="Moreira S."/>
            <person name="Perkins V."/>
            <person name="De Repentigny L."/>
            <person name="Dufresne S.F."/>
        </authorList>
    </citation>
    <scope>NUCLEOTIDE SEQUENCE [LARGE SCALE GENOMIC DNA]</scope>
    <source>
        <strain evidence="13">HMR AF 1038</strain>
    </source>
</reference>
<evidence type="ECO:0000256" key="3">
    <source>
        <dbReference type="ARBA" id="ARBA00008698"/>
    </source>
</evidence>
<dbReference type="Pfam" id="PF04188">
    <property type="entry name" value="Mannosyl_trans2"/>
    <property type="match status" value="2"/>
</dbReference>
<dbReference type="EC" id="2.4.1.-" evidence="12"/>
<comment type="caution">
    <text evidence="12">Lacks conserved residue(s) required for the propagation of feature annotation.</text>
</comment>
<gene>
    <name evidence="13" type="ORF">CFD26_106727</name>
</gene>
<organism evidence="13 14">
    <name type="scientific">Aspergillus turcosus</name>
    <dbReference type="NCBI Taxonomy" id="1245748"/>
    <lineage>
        <taxon>Eukaryota</taxon>
        <taxon>Fungi</taxon>
        <taxon>Dikarya</taxon>
        <taxon>Ascomycota</taxon>
        <taxon>Pezizomycotina</taxon>
        <taxon>Eurotiomycetes</taxon>
        <taxon>Eurotiomycetidae</taxon>
        <taxon>Eurotiales</taxon>
        <taxon>Aspergillaceae</taxon>
        <taxon>Aspergillus</taxon>
        <taxon>Aspergillus subgen. Fumigati</taxon>
    </lineage>
</organism>
<comment type="pathway">
    <text evidence="2 12">Glycolipid biosynthesis; glycosylphosphatidylinositol-anchor biosynthesis.</text>
</comment>
<evidence type="ECO:0000256" key="2">
    <source>
        <dbReference type="ARBA" id="ARBA00004687"/>
    </source>
</evidence>
<evidence type="ECO:0000256" key="8">
    <source>
        <dbReference type="ARBA" id="ARBA00022692"/>
    </source>
</evidence>
<evidence type="ECO:0000256" key="5">
    <source>
        <dbReference type="ARBA" id="ARBA00022502"/>
    </source>
</evidence>
<dbReference type="UniPathway" id="UPA00196"/>
<proteinExistence type="inferred from homology"/>
<comment type="similarity">
    <text evidence="3 12">Belongs to the PIGV family.</text>
</comment>
<keyword evidence="9 12" id="KW-0256">Endoplasmic reticulum</keyword>
<accession>A0A421D3Y1</accession>
<feature type="transmembrane region" description="Helical" evidence="12">
    <location>
        <begin position="157"/>
        <end position="177"/>
    </location>
</feature>
<sequence length="454" mass="50493">MMGSIRISLNRPYKSLLAVLVFWKTLLLLLAIFSPGPGYDTSTTLGWLNCNATNADRDEPFLAILCLISTKLTRWDAIYFTEVARRGYVFEQEWAWGLGFTKLINFVANALQQTGAVDYAFKENIAGIVIAHTAHGLAVLVLYCLGCAIIPGRQGRMLAFIAACLHIFSPAGLFLSAPYGESTYALLSFTASFLFVQSFSLSGASTALKDAFLPLAGIMYGLATTVRSNGLLNGVLFLEEAIRLLYSMTRGVTFAKSRRLLAVGIAGVCTALGFIMPQYIAYQDFCVNYPYTHDDEPRVWCRRTLPSIYSFVQEHYWNNGFLRYWTLSNIPLFALASPMLAIMTYSAFWTVDAESGRLAGSGRLLRSLAAPQLILTILTFANHHVQIITRMSSGYPVWYFWIADLLMKEYSMVRLGKKEVGVQKQRSYASLTITYMIVYAAVQGVLFASFLPPA</sequence>
<dbReference type="InterPro" id="IPR007315">
    <property type="entry name" value="PIG-V/Gpi18"/>
</dbReference>